<evidence type="ECO:0000313" key="1">
    <source>
        <dbReference type="EMBL" id="AAU91837.1"/>
    </source>
</evidence>
<proteinExistence type="predicted"/>
<dbReference type="HOGENOM" id="CLU_3365842_0_0_6"/>
<dbReference type="AlphaFoldDB" id="Q605Y7"/>
<evidence type="ECO:0000313" key="2">
    <source>
        <dbReference type="Proteomes" id="UP000006821"/>
    </source>
</evidence>
<protein>
    <submittedName>
        <fullName evidence="1">Uncharacterized protein</fullName>
    </submittedName>
</protein>
<gene>
    <name evidence="1" type="ordered locus">MCA2135</name>
</gene>
<name>Q605Y7_METCA</name>
<dbReference type="Proteomes" id="UP000006821">
    <property type="component" value="Chromosome"/>
</dbReference>
<organism evidence="1 2">
    <name type="scientific">Methylococcus capsulatus (strain ATCC 33009 / NCIMB 11132 / Bath)</name>
    <dbReference type="NCBI Taxonomy" id="243233"/>
    <lineage>
        <taxon>Bacteria</taxon>
        <taxon>Pseudomonadati</taxon>
        <taxon>Pseudomonadota</taxon>
        <taxon>Gammaproteobacteria</taxon>
        <taxon>Methylococcales</taxon>
        <taxon>Methylococcaceae</taxon>
        <taxon>Methylococcus</taxon>
    </lineage>
</organism>
<dbReference type="KEGG" id="mca:MCA2135"/>
<reference evidence="1 2" key="1">
    <citation type="journal article" date="2004" name="PLoS Biol.">
        <title>Genomic insights into methanotrophy: the complete genome sequence of Methylococcus capsulatus (Bath).</title>
        <authorList>
            <person name="Ward N.L."/>
            <person name="Larsen O."/>
            <person name="Sakwa J."/>
            <person name="Bruseth L."/>
            <person name="Khouri H.M."/>
            <person name="Durkin A.S."/>
            <person name="Dimitrov G."/>
            <person name="Jiang L."/>
            <person name="Scanlan D."/>
            <person name="Kang K.H."/>
            <person name="Lewis M.R."/>
            <person name="Nelson K.E."/>
            <person name="Methe B.A."/>
            <person name="Wu M."/>
            <person name="Heidelberg J.F."/>
            <person name="Paulsen I.T."/>
            <person name="Fouts D.E."/>
            <person name="Ravel J."/>
            <person name="Tettelin H."/>
            <person name="Ren Q."/>
            <person name="Read T.D."/>
            <person name="DeBoy R.T."/>
            <person name="Seshadri R."/>
            <person name="Salzberg S.L."/>
            <person name="Jensen H.B."/>
            <person name="Birkeland N.K."/>
            <person name="Nelson W.C."/>
            <person name="Dodson R.J."/>
            <person name="Grindhaug S.H."/>
            <person name="Holt I.E."/>
            <person name="Eidhammer I."/>
            <person name="Jonasen I."/>
            <person name="Vanaken S."/>
            <person name="Utterback T.R."/>
            <person name="Feldblyum T.V."/>
            <person name="Fraser C.M."/>
            <person name="Lillehaug J.R."/>
            <person name="Eisen J.A."/>
        </authorList>
    </citation>
    <scope>NUCLEOTIDE SEQUENCE [LARGE SCALE GENOMIC DNA]</scope>
    <source>
        <strain evidence="2">ATCC 33009 / NCIMB 11132 / Bath</strain>
    </source>
</reference>
<sequence>MIDAEDPARTSSSCPWQGIFQYPARRLRKETRRQG</sequence>
<dbReference type="EMBL" id="AE017282">
    <property type="protein sequence ID" value="AAU91837.1"/>
    <property type="molecule type" value="Genomic_DNA"/>
</dbReference>
<accession>Q605Y7</accession>